<name>A0A0F6RBA3_9GAMM</name>
<dbReference type="Pfam" id="PF07690">
    <property type="entry name" value="MFS_1"/>
    <property type="match status" value="1"/>
</dbReference>
<feature type="transmembrane region" description="Helical" evidence="4">
    <location>
        <begin position="381"/>
        <end position="405"/>
    </location>
</feature>
<keyword evidence="1 4" id="KW-0812">Transmembrane</keyword>
<keyword evidence="3 4" id="KW-0472">Membrane</keyword>
<dbReference type="GO" id="GO:0022857">
    <property type="term" value="F:transmembrane transporter activity"/>
    <property type="evidence" value="ECO:0007669"/>
    <property type="project" value="InterPro"/>
</dbReference>
<dbReference type="PANTHER" id="PTHR23526:SF2">
    <property type="entry name" value="MAJOR FACILITATOR SUPERFAMILY (MFS) PROFILE DOMAIN-CONTAINING PROTEIN"/>
    <property type="match status" value="1"/>
</dbReference>
<evidence type="ECO:0000313" key="6">
    <source>
        <dbReference type="Proteomes" id="UP000034071"/>
    </source>
</evidence>
<feature type="transmembrane region" description="Helical" evidence="4">
    <location>
        <begin position="251"/>
        <end position="270"/>
    </location>
</feature>
<evidence type="ECO:0000256" key="1">
    <source>
        <dbReference type="ARBA" id="ARBA00022692"/>
    </source>
</evidence>
<feature type="transmembrane region" description="Helical" evidence="4">
    <location>
        <begin position="105"/>
        <end position="127"/>
    </location>
</feature>
<feature type="transmembrane region" description="Helical" evidence="4">
    <location>
        <begin position="343"/>
        <end position="360"/>
    </location>
</feature>
<dbReference type="HOGENOM" id="CLU_051156_0_0_6"/>
<protein>
    <submittedName>
        <fullName evidence="5">Major facilitator superfamily permease</fullName>
    </submittedName>
</protein>
<dbReference type="PATRIC" id="fig|914150.5.peg.399"/>
<feature type="transmembrane region" description="Helical" evidence="4">
    <location>
        <begin position="411"/>
        <end position="431"/>
    </location>
</feature>
<gene>
    <name evidence="5" type="ORF">TQ33_0392</name>
</gene>
<feature type="transmembrane region" description="Helical" evidence="4">
    <location>
        <begin position="133"/>
        <end position="151"/>
    </location>
</feature>
<proteinExistence type="predicted"/>
<keyword evidence="2 4" id="KW-1133">Transmembrane helix</keyword>
<dbReference type="InterPro" id="IPR011701">
    <property type="entry name" value="MFS"/>
</dbReference>
<feature type="transmembrane region" description="Helical" evidence="4">
    <location>
        <begin position="290"/>
        <end position="312"/>
    </location>
</feature>
<organism evidence="5 6">
    <name type="scientific">Kangiella geojedonensis</name>
    <dbReference type="NCBI Taxonomy" id="914150"/>
    <lineage>
        <taxon>Bacteria</taxon>
        <taxon>Pseudomonadati</taxon>
        <taxon>Pseudomonadota</taxon>
        <taxon>Gammaproteobacteria</taxon>
        <taxon>Kangiellales</taxon>
        <taxon>Kangiellaceae</taxon>
        <taxon>Kangiella</taxon>
    </lineage>
</organism>
<evidence type="ECO:0000256" key="2">
    <source>
        <dbReference type="ARBA" id="ARBA00022989"/>
    </source>
</evidence>
<feature type="transmembrane region" description="Helical" evidence="4">
    <location>
        <begin position="319"/>
        <end position="337"/>
    </location>
</feature>
<feature type="transmembrane region" description="Helical" evidence="4">
    <location>
        <begin position="60"/>
        <end position="81"/>
    </location>
</feature>
<keyword evidence="6" id="KW-1185">Reference proteome</keyword>
<feature type="transmembrane region" description="Helical" evidence="4">
    <location>
        <begin position="198"/>
        <end position="219"/>
    </location>
</feature>
<dbReference type="EMBL" id="CP010975">
    <property type="protein sequence ID" value="AKE51378.1"/>
    <property type="molecule type" value="Genomic_DNA"/>
</dbReference>
<dbReference type="InterPro" id="IPR052528">
    <property type="entry name" value="Sugar_transport-like"/>
</dbReference>
<accession>A0A0F6RBA3</accession>
<dbReference type="Proteomes" id="UP000034071">
    <property type="component" value="Chromosome"/>
</dbReference>
<dbReference type="RefSeq" id="WP_046560575.1">
    <property type="nucleotide sequence ID" value="NZ_CP010975.1"/>
</dbReference>
<dbReference type="InterPro" id="IPR036259">
    <property type="entry name" value="MFS_trans_sf"/>
</dbReference>
<dbReference type="KEGG" id="kge:TQ33_0392"/>
<evidence type="ECO:0000313" key="5">
    <source>
        <dbReference type="EMBL" id="AKE51378.1"/>
    </source>
</evidence>
<dbReference type="STRING" id="914150.TQ33_0392"/>
<dbReference type="SUPFAM" id="SSF103473">
    <property type="entry name" value="MFS general substrate transporter"/>
    <property type="match status" value="1"/>
</dbReference>
<dbReference type="OrthoDB" id="1117124at2"/>
<evidence type="ECO:0000256" key="4">
    <source>
        <dbReference type="SAM" id="Phobius"/>
    </source>
</evidence>
<evidence type="ECO:0000256" key="3">
    <source>
        <dbReference type="ARBA" id="ARBA00023136"/>
    </source>
</evidence>
<reference evidence="5 6" key="1">
    <citation type="submission" date="2015-02" db="EMBL/GenBank/DDBJ databases">
        <title>Complete genome sequence of Kangiella geojedonensis strain YCS-5T.</title>
        <authorList>
            <person name="Kim K.M."/>
        </authorList>
    </citation>
    <scope>NUCLEOTIDE SEQUENCE [LARGE SCALE GENOMIC DNA]</scope>
    <source>
        <strain evidence="5 6">YCS-5</strain>
    </source>
</reference>
<dbReference type="PANTHER" id="PTHR23526">
    <property type="entry name" value="INTEGRAL MEMBRANE TRANSPORT PROTEIN-RELATED"/>
    <property type="match status" value="1"/>
</dbReference>
<dbReference type="AlphaFoldDB" id="A0A0F6RBA3"/>
<sequence length="436" mass="45641">MSKQSTVEQVYEAINSGDDGRVCKDIPEQACDHQPKNVTTHIISLAATKVADGLIDPKLILSWLLSALGASTFLVGLLVPIREAGALLPQLFTAGALRRLPQRKWAWALGSLVQGLSVAGMVMSAVLLEGKQAGVAIVILLGILAVARSVCSVSYKDVLGKTVSKSMRGKVTGLAASVASGAVIVFGLVLASDYVERMTLVLIAMTLAAGLWIFASLTFSKLEEAEGATEGGGNPLQVAKQNLALLKDKQLLLFISVRALLIATALAPPFMVTLNGEGGVENLDSMLGGLGALVLASSLASFLSSYVWGWLADKSSRKVLILSSIVAMIALAATVLLAEYQLIRHSIVLPAVLFVLMIAYHGVRLGRSTHLVDMAEADNRAAYTALSNTIIGLILLTGVGFSAIAQVFGNVAVLAVMAVMCLLAGLLALGLKEVQE</sequence>
<feature type="transmembrane region" description="Helical" evidence="4">
    <location>
        <begin position="171"/>
        <end position="192"/>
    </location>
</feature>
<dbReference type="Gene3D" id="1.20.1250.20">
    <property type="entry name" value="MFS general substrate transporter like domains"/>
    <property type="match status" value="1"/>
</dbReference>